<keyword evidence="15" id="KW-0804">Transcription</keyword>
<proteinExistence type="inferred from homology"/>
<keyword evidence="16" id="KW-0539">Nucleus</keyword>
<evidence type="ECO:0000256" key="6">
    <source>
        <dbReference type="ARBA" id="ARBA00022692"/>
    </source>
</evidence>
<dbReference type="Gene3D" id="4.10.280.10">
    <property type="entry name" value="Helix-loop-helix DNA-binding domain"/>
    <property type="match status" value="1"/>
</dbReference>
<keyword evidence="5" id="KW-1207">Sterol metabolism</keyword>
<keyword evidence="7" id="KW-0256">Endoplasmic reticulum</keyword>
<dbReference type="PROSITE" id="PS50888">
    <property type="entry name" value="BHLH"/>
    <property type="match status" value="1"/>
</dbReference>
<evidence type="ECO:0000259" key="22">
    <source>
        <dbReference type="PROSITE" id="PS50888"/>
    </source>
</evidence>
<evidence type="ECO:0000256" key="18">
    <source>
        <dbReference type="ARBA" id="ARBA00038460"/>
    </source>
</evidence>
<dbReference type="Pfam" id="PF00010">
    <property type="entry name" value="HLH"/>
    <property type="match status" value="1"/>
</dbReference>
<keyword evidence="13 21" id="KW-0472">Membrane</keyword>
<comment type="caution">
    <text evidence="23">The sequence shown here is derived from an EMBL/GenBank/DDBJ whole genome shotgun (WGS) entry which is preliminary data.</text>
</comment>
<comment type="subcellular location">
    <subcellularLocation>
        <location evidence="4">Cytoplasmic vesicle</location>
        <location evidence="4">COPII-coated vesicle membrane</location>
        <topology evidence="4">Multi-pass membrane protein</topology>
    </subcellularLocation>
    <subcellularLocation>
        <location evidence="3">Endoplasmic reticulum membrane</location>
        <topology evidence="3">Multi-pass membrane protein</topology>
    </subcellularLocation>
    <subcellularLocation>
        <location evidence="2">Golgi apparatus membrane</location>
    </subcellularLocation>
    <subcellularLocation>
        <location evidence="1">Nucleus</location>
    </subcellularLocation>
</comment>
<feature type="compositionally biased region" description="Basic and acidic residues" evidence="20">
    <location>
        <begin position="290"/>
        <end position="308"/>
    </location>
</feature>
<evidence type="ECO:0000256" key="3">
    <source>
        <dbReference type="ARBA" id="ARBA00004477"/>
    </source>
</evidence>
<organism evidence="23 24">
    <name type="scientific">Parthenolecanium corni</name>
    <dbReference type="NCBI Taxonomy" id="536013"/>
    <lineage>
        <taxon>Eukaryota</taxon>
        <taxon>Metazoa</taxon>
        <taxon>Ecdysozoa</taxon>
        <taxon>Arthropoda</taxon>
        <taxon>Hexapoda</taxon>
        <taxon>Insecta</taxon>
        <taxon>Pterygota</taxon>
        <taxon>Neoptera</taxon>
        <taxon>Paraneoptera</taxon>
        <taxon>Hemiptera</taxon>
        <taxon>Sternorrhyncha</taxon>
        <taxon>Coccoidea</taxon>
        <taxon>Coccidae</taxon>
        <taxon>Parthenolecanium</taxon>
    </lineage>
</organism>
<keyword evidence="10" id="KW-0333">Golgi apparatus</keyword>
<evidence type="ECO:0000256" key="12">
    <source>
        <dbReference type="ARBA" id="ARBA00023125"/>
    </source>
</evidence>
<evidence type="ECO:0000256" key="9">
    <source>
        <dbReference type="ARBA" id="ARBA00023015"/>
    </source>
</evidence>
<evidence type="ECO:0000256" key="17">
    <source>
        <dbReference type="ARBA" id="ARBA00023329"/>
    </source>
</evidence>
<dbReference type="GO" id="GO:0000139">
    <property type="term" value="C:Golgi membrane"/>
    <property type="evidence" value="ECO:0007669"/>
    <property type="project" value="UniProtKB-SubCell"/>
</dbReference>
<dbReference type="Proteomes" id="UP001367676">
    <property type="component" value="Unassembled WGS sequence"/>
</dbReference>
<keyword evidence="24" id="KW-1185">Reference proteome</keyword>
<dbReference type="PANTHER" id="PTHR46062">
    <property type="entry name" value="STEROL REGULATORY ELEMENT-BINDING PROTEIN"/>
    <property type="match status" value="1"/>
</dbReference>
<evidence type="ECO:0000256" key="20">
    <source>
        <dbReference type="SAM" id="MobiDB-lite"/>
    </source>
</evidence>
<feature type="domain" description="BHLH" evidence="22">
    <location>
        <begin position="301"/>
        <end position="351"/>
    </location>
</feature>
<feature type="compositionally biased region" description="Low complexity" evidence="20">
    <location>
        <begin position="398"/>
        <end position="419"/>
    </location>
</feature>
<keyword evidence="5" id="KW-0153">Cholesterol metabolism</keyword>
<evidence type="ECO:0000313" key="23">
    <source>
        <dbReference type="EMBL" id="KAK7595520.1"/>
    </source>
</evidence>
<dbReference type="CDD" id="cd18921">
    <property type="entry name" value="bHLHzip_SREBP1"/>
    <property type="match status" value="1"/>
</dbReference>
<keyword evidence="5" id="KW-0753">Steroid metabolism</keyword>
<feature type="coiled-coil region" evidence="19">
    <location>
        <begin position="341"/>
        <end position="371"/>
    </location>
</feature>
<feature type="region of interest" description="Disordered" evidence="20">
    <location>
        <begin position="391"/>
        <end position="419"/>
    </location>
</feature>
<evidence type="ECO:0000256" key="11">
    <source>
        <dbReference type="ARBA" id="ARBA00023098"/>
    </source>
</evidence>
<evidence type="ECO:0000256" key="7">
    <source>
        <dbReference type="ARBA" id="ARBA00022824"/>
    </source>
</evidence>
<evidence type="ECO:0000256" key="14">
    <source>
        <dbReference type="ARBA" id="ARBA00023159"/>
    </source>
</evidence>
<evidence type="ECO:0000313" key="24">
    <source>
        <dbReference type="Proteomes" id="UP001367676"/>
    </source>
</evidence>
<dbReference type="InterPro" id="IPR036638">
    <property type="entry name" value="HLH_DNA-bd_sf"/>
</dbReference>
<dbReference type="SMART" id="SM00353">
    <property type="entry name" value="HLH"/>
    <property type="match status" value="1"/>
</dbReference>
<keyword evidence="17" id="KW-0968">Cytoplasmic vesicle</keyword>
<protein>
    <recommendedName>
        <fullName evidence="22">BHLH domain-containing protein</fullName>
    </recommendedName>
</protein>
<evidence type="ECO:0000256" key="5">
    <source>
        <dbReference type="ARBA" id="ARBA00022548"/>
    </source>
</evidence>
<dbReference type="GO" id="GO:0000978">
    <property type="term" value="F:RNA polymerase II cis-regulatory region sequence-specific DNA binding"/>
    <property type="evidence" value="ECO:0007669"/>
    <property type="project" value="TreeGrafter"/>
</dbReference>
<dbReference type="GO" id="GO:0000981">
    <property type="term" value="F:DNA-binding transcription factor activity, RNA polymerase II-specific"/>
    <property type="evidence" value="ECO:0007669"/>
    <property type="project" value="TreeGrafter"/>
</dbReference>
<evidence type="ECO:0000256" key="4">
    <source>
        <dbReference type="ARBA" id="ARBA00004557"/>
    </source>
</evidence>
<dbReference type="GO" id="GO:0012507">
    <property type="term" value="C:ER to Golgi transport vesicle membrane"/>
    <property type="evidence" value="ECO:0007669"/>
    <property type="project" value="UniProtKB-SubCell"/>
</dbReference>
<keyword evidence="6 21" id="KW-0812">Transmembrane</keyword>
<dbReference type="InterPro" id="IPR011598">
    <property type="entry name" value="bHLH_dom"/>
</dbReference>
<feature type="transmembrane region" description="Helical" evidence="21">
    <location>
        <begin position="490"/>
        <end position="510"/>
    </location>
</feature>
<dbReference type="GO" id="GO:0005789">
    <property type="term" value="C:endoplasmic reticulum membrane"/>
    <property type="evidence" value="ECO:0007669"/>
    <property type="project" value="UniProtKB-SubCell"/>
</dbReference>
<accession>A0AAN9TNJ9</accession>
<keyword evidence="14" id="KW-0010">Activator</keyword>
<dbReference type="GO" id="GO:0046983">
    <property type="term" value="F:protein dimerization activity"/>
    <property type="evidence" value="ECO:0007669"/>
    <property type="project" value="InterPro"/>
</dbReference>
<evidence type="ECO:0000256" key="1">
    <source>
        <dbReference type="ARBA" id="ARBA00004123"/>
    </source>
</evidence>
<keyword evidence="9" id="KW-0805">Transcription regulation</keyword>
<keyword evidence="19" id="KW-0175">Coiled coil</keyword>
<dbReference type="FunFam" id="4.10.280.10:FF:000016">
    <property type="entry name" value="Sterol regulatory element-binding transcription factor 1"/>
    <property type="match status" value="1"/>
</dbReference>
<keyword evidence="8 21" id="KW-1133">Transmembrane helix</keyword>
<feature type="transmembrane region" description="Helical" evidence="21">
    <location>
        <begin position="440"/>
        <end position="459"/>
    </location>
</feature>
<reference evidence="23 24" key="1">
    <citation type="submission" date="2024-03" db="EMBL/GenBank/DDBJ databases">
        <title>Adaptation during the transition from Ophiocordyceps entomopathogen to insect associate is accompanied by gene loss and intensified selection.</title>
        <authorList>
            <person name="Ward C.M."/>
            <person name="Onetto C.A."/>
            <person name="Borneman A.R."/>
        </authorList>
    </citation>
    <scope>NUCLEOTIDE SEQUENCE [LARGE SCALE GENOMIC DNA]</scope>
    <source>
        <strain evidence="23">AWRI1</strain>
        <tissue evidence="23">Single Adult Female</tissue>
    </source>
</reference>
<dbReference type="AlphaFoldDB" id="A0AAN9TNJ9"/>
<dbReference type="PANTHER" id="PTHR46062:SF1">
    <property type="entry name" value="LP12374P"/>
    <property type="match status" value="1"/>
</dbReference>
<keyword evidence="12" id="KW-0238">DNA-binding</keyword>
<feature type="region of interest" description="Disordered" evidence="20">
    <location>
        <begin position="288"/>
        <end position="308"/>
    </location>
</feature>
<sequence length="1090" mass="121792">MTEFSDWYPSDNNFLGENGSYAFSTTDNANDIDELMMKCEDVLMSSDLFTNDILFNEFPNDQLDSTVNNPFDFLNTSENVPEFTSTSSKDPNRVVTEFLENPQSLYFPANSASENNVQSTNQVVTSYQPVVTNVKENVQDSIPQSILPKTTFSSKENEVKLSTQQIRNIQPKPDTSAYRIVPVKQIGTPNVQPQTIKICSAASVPTVESVTSAAAESNVKTVPLTDLKILNNVNAKKTARTSTTLVYTPCTTTNVQATIPIMLNNGTIVTPGIPVVLDPKKFAINSLPKSNDRKDIHQGEGKRSSHNAIERRYRTSINDKIIELKDMIVGTEAKLNKSAILRKAIDYIRFLQNANAKLRQENLALKMAAEKQTVKDLLTCADGVALPGAITPPHSDFSSTSPRSAISSSPSPEHSPYSFESKEEAMDEGVFYGMLDHTKITLCMFVFTLAFVNPFNLFAGVTNSFQNDYHGGRTILTTNDELEAGYGSVFLAWILNWFFVLGCMVGVFVYGDPIAQSKSVVASKFWAHHKQADYLLSQKNTNAANLELEKCLQLYNRYVPNTKIGLFLSLSWQCFRQFLHRIWVGRFLAKYKGGFFCNKLKRTEAKKSATELAQVYSKLHQVHMIEHGNDKYASLLLGLTAVNLAESAGTSLMTPNVLAHMYMLLAITLKQYRYQFLTRYYLSMCKTMTMKASTITDERNGGKNNSVSTGWVMSPYAGWFFLHHNWSLQSNNISIFADISDPTNPVAYLSRAFRLHLIENAFQILVKPGCQLNSLNGDQVMRKTRIPDVLSYVQLIMENSVLWDSSARKSTATIIGFEDQIAHWWSCVVAVAAYWILGDDSQAEQLYETIESVPKSIANDPLVKAVFVAFRCRKTIIASKGDYDPRSVLKSCDNVGKLLQESISVTECLQSDCRILFQLGQLLTCDWALETRTNVWEQKYGESSEMSRVNSEVLLGFKNNLLCLRRITQNVSGTLPRVFLYEAVARMMAGAAPNRTQQLLENSLRQRAQKSSIICGGKDKSSQESGCEREHAAALYLACRHLPQPLLSLPGERASMLAEAVKSSETVGDQKRLDQCYELMRTISTNSVSN</sequence>
<evidence type="ECO:0000256" key="19">
    <source>
        <dbReference type="SAM" id="Coils"/>
    </source>
</evidence>
<dbReference type="EMBL" id="JBBCAQ010000018">
    <property type="protein sequence ID" value="KAK7595520.1"/>
    <property type="molecule type" value="Genomic_DNA"/>
</dbReference>
<gene>
    <name evidence="23" type="ORF">V9T40_013345</name>
</gene>
<evidence type="ECO:0000256" key="13">
    <source>
        <dbReference type="ARBA" id="ARBA00023136"/>
    </source>
</evidence>
<evidence type="ECO:0000256" key="15">
    <source>
        <dbReference type="ARBA" id="ARBA00023163"/>
    </source>
</evidence>
<comment type="similarity">
    <text evidence="18">Belongs to the SREBP family.</text>
</comment>
<evidence type="ECO:0000256" key="10">
    <source>
        <dbReference type="ARBA" id="ARBA00023034"/>
    </source>
</evidence>
<evidence type="ECO:0000256" key="2">
    <source>
        <dbReference type="ARBA" id="ARBA00004394"/>
    </source>
</evidence>
<keyword evidence="11" id="KW-0443">Lipid metabolism</keyword>
<dbReference type="GO" id="GO:0005634">
    <property type="term" value="C:nucleus"/>
    <property type="evidence" value="ECO:0007669"/>
    <property type="project" value="UniProtKB-SubCell"/>
</dbReference>
<evidence type="ECO:0000256" key="8">
    <source>
        <dbReference type="ARBA" id="ARBA00022989"/>
    </source>
</evidence>
<evidence type="ECO:0000256" key="21">
    <source>
        <dbReference type="SAM" id="Phobius"/>
    </source>
</evidence>
<name>A0AAN9TNJ9_9HEMI</name>
<dbReference type="SUPFAM" id="SSF47459">
    <property type="entry name" value="HLH, helix-loop-helix DNA-binding domain"/>
    <property type="match status" value="1"/>
</dbReference>
<evidence type="ECO:0000256" key="16">
    <source>
        <dbReference type="ARBA" id="ARBA00023242"/>
    </source>
</evidence>
<dbReference type="GO" id="GO:0008203">
    <property type="term" value="P:cholesterol metabolic process"/>
    <property type="evidence" value="ECO:0007669"/>
    <property type="project" value="UniProtKB-KW"/>
</dbReference>